<dbReference type="Gene3D" id="3.10.620.30">
    <property type="match status" value="1"/>
</dbReference>
<name>A0ABY1KL02_9FLAO</name>
<feature type="chain" id="PRO_5045109518" evidence="3">
    <location>
        <begin position="21"/>
        <end position="1266"/>
    </location>
</feature>
<dbReference type="EMBL" id="FTOB01000001">
    <property type="protein sequence ID" value="SIS38938.1"/>
    <property type="molecule type" value="Genomic_DNA"/>
</dbReference>
<reference evidence="5 6" key="1">
    <citation type="submission" date="2017-01" db="EMBL/GenBank/DDBJ databases">
        <authorList>
            <person name="Varghese N."/>
            <person name="Submissions S."/>
        </authorList>
    </citation>
    <scope>NUCLEOTIDE SEQUENCE [LARGE SCALE GENOMIC DNA]</scope>
    <source>
        <strain evidence="5 6">DSM 2061</strain>
    </source>
</reference>
<keyword evidence="1" id="KW-0677">Repeat</keyword>
<gene>
    <name evidence="5" type="ORF">SAMN05421766_101360</name>
</gene>
<evidence type="ECO:0000313" key="6">
    <source>
        <dbReference type="Proteomes" id="UP000185728"/>
    </source>
</evidence>
<evidence type="ECO:0000313" key="5">
    <source>
        <dbReference type="EMBL" id="SIS38938.1"/>
    </source>
</evidence>
<dbReference type="SUPFAM" id="SSF54001">
    <property type="entry name" value="Cysteine proteinases"/>
    <property type="match status" value="1"/>
</dbReference>
<evidence type="ECO:0000259" key="4">
    <source>
        <dbReference type="SMART" id="SM00460"/>
    </source>
</evidence>
<dbReference type="Gene3D" id="1.25.40.10">
    <property type="entry name" value="Tetratricopeptide repeat domain"/>
    <property type="match status" value="1"/>
</dbReference>
<dbReference type="Gene3D" id="2.60.120.1130">
    <property type="match status" value="1"/>
</dbReference>
<protein>
    <submittedName>
        <fullName evidence="5">Tetratricopeptide repeat-containing protein</fullName>
    </submittedName>
</protein>
<dbReference type="RefSeq" id="WP_076453239.1">
    <property type="nucleotide sequence ID" value="NZ_FTOB01000001.1"/>
</dbReference>
<feature type="domain" description="Transglutaminase-like" evidence="4">
    <location>
        <begin position="929"/>
        <end position="997"/>
    </location>
</feature>
<dbReference type="SMART" id="SM00028">
    <property type="entry name" value="TPR"/>
    <property type="match status" value="2"/>
</dbReference>
<evidence type="ECO:0000256" key="2">
    <source>
        <dbReference type="ARBA" id="ARBA00022803"/>
    </source>
</evidence>
<evidence type="ECO:0000256" key="1">
    <source>
        <dbReference type="ARBA" id="ARBA00022737"/>
    </source>
</evidence>
<keyword evidence="3" id="KW-0732">Signal</keyword>
<dbReference type="InterPro" id="IPR051685">
    <property type="entry name" value="Ycf3/AcsC/BcsC/TPR_MFPF"/>
</dbReference>
<comment type="caution">
    <text evidence="5">The sequence shown here is derived from an EMBL/GenBank/DDBJ whole genome shotgun (WGS) entry which is preliminary data.</text>
</comment>
<dbReference type="SMART" id="SM00460">
    <property type="entry name" value="TGc"/>
    <property type="match status" value="1"/>
</dbReference>
<dbReference type="InterPro" id="IPR019734">
    <property type="entry name" value="TPR_rpt"/>
</dbReference>
<dbReference type="Pfam" id="PF01841">
    <property type="entry name" value="Transglut_core"/>
    <property type="match status" value="1"/>
</dbReference>
<dbReference type="SUPFAM" id="SSF48452">
    <property type="entry name" value="TPR-like"/>
    <property type="match status" value="1"/>
</dbReference>
<feature type="signal peptide" evidence="3">
    <location>
        <begin position="1"/>
        <end position="20"/>
    </location>
</feature>
<sequence>MRFLRILLVVCALSVFSVQGQENNKLETHWQYLFQNRQSEALSKFEKKKQKTLPEILTREIIKNENGIFANDEGFIEKVGSFPDFEYYLYALWSHNFFFDTYLSTGFNGKNVRNIKTLQLEAIQNPTVKESLRYLKSAVAQHSDDWETYYQINAEIPAIKAWQFCGSFENLNGSGLDTEYGPEKYAVSQNDFNANSNGFINWYEIDERKKEAYQYYSNHSEYGGGVNYAQTFIYNPSDRKVVVRLGSSSFSKLWLNDVLIYENTNDGISDLDAYNVLVNLPKGNNRLLVKNADTNGIAYFIVRITDEEGRPINGLTYSAKPSDYPKSTLATIAPQPLDHPVEAFFKKRLEASPNDFMNRLCLINTYLRNSKYNEAKALLQPLLAAYPQSSFLRKYLIESYSKENDYASAKEVQKNIQNDDENYYLSYVYQFEDSRELFKLPLVEFEKFVNDFSASTDMDVLKESAQLLLHIRKEDKGAVKQSLKEITEKHSDQLGVVKAYIGIYSGYLNEDDKAIELLENINANYFDYAALKTLASFYNKQNRKDEALALFENRYDLVAHDNIYLSDYISYLHEYKRYEASLPYIDQMLKNFPYSFVAMELKGTALEQSGRKKEALTWYKKSLKHNSANAALRKKIDDLSNAKDYLEEFATPNIYEFMAENRNRGVKGHYGFNYLLDESLLQLYPEGGGKSRTRYVVEITSDSGIESLKEVNLGLSGNYHITKSEIVKPNKKIVPASKSGSNLVFNNLEIGDILYVDYESSYANSGRFYKDHVDYFQFDSYHPIYKNSLKVLVPKGKEFISKTLNGEVPYRTEEVDGYVCHEWETIGQEELGPEENFMPSLGDIARYVHVSTIGSWDDIAHWYSDLVRPQMLVNSDVQEAFDKIFPKGSASLTDDEKASRIYYYIMENFSYSYVSFRQSGYVPQRPAKTIKSKLGDCKDFSTLYVTLAQMAGLKAHLVLVLTSDYGEKTMTLPSQDFNHCIAKVFIEGKPQYLELTDNNMPYRAIPTSLEHATALDIPNKWVKDVKSGIYKLDDIAHIATELESKMEYTIGEGKHRLQIESILKGSINSHYAAIFKEKNYEVIRKSLADDFKGRISEDFTFDSIHDIHYELRSPVLKYVSDLTVNEKFDEIGSMKVFRIPAVNNAYNTSIIQDDERAFPIDYLLYENADTYKSSYVIKLEEGQRFVEIPESADYSFKKHRFKIDYDLVKDNELHISIEANTSKERIAASEYKGFKAYVKAALDAKQQLIGFKKDKKSIKVSFSEKK</sequence>
<accession>A0ABY1KL02</accession>
<keyword evidence="2" id="KW-0802">TPR repeat</keyword>
<proteinExistence type="predicted"/>
<dbReference type="PANTHER" id="PTHR44943:SF5">
    <property type="entry name" value="BLL7697 PROTEIN"/>
    <property type="match status" value="1"/>
</dbReference>
<dbReference type="Gene3D" id="2.60.40.3140">
    <property type="match status" value="1"/>
</dbReference>
<dbReference type="InterPro" id="IPR011990">
    <property type="entry name" value="TPR-like_helical_dom_sf"/>
</dbReference>
<dbReference type="InterPro" id="IPR038765">
    <property type="entry name" value="Papain-like_cys_pep_sf"/>
</dbReference>
<dbReference type="PANTHER" id="PTHR44943">
    <property type="entry name" value="CELLULOSE SYNTHASE OPERON PROTEIN C"/>
    <property type="match status" value="1"/>
</dbReference>
<keyword evidence="6" id="KW-1185">Reference proteome</keyword>
<organism evidence="5 6">
    <name type="scientific">Zobellia uliginosa</name>
    <dbReference type="NCBI Taxonomy" id="143224"/>
    <lineage>
        <taxon>Bacteria</taxon>
        <taxon>Pseudomonadati</taxon>
        <taxon>Bacteroidota</taxon>
        <taxon>Flavobacteriia</taxon>
        <taxon>Flavobacteriales</taxon>
        <taxon>Flavobacteriaceae</taxon>
        <taxon>Zobellia</taxon>
    </lineage>
</organism>
<dbReference type="Proteomes" id="UP000185728">
    <property type="component" value="Unassembled WGS sequence"/>
</dbReference>
<dbReference type="InterPro" id="IPR002931">
    <property type="entry name" value="Transglutaminase-like"/>
</dbReference>
<evidence type="ECO:0000256" key="3">
    <source>
        <dbReference type="SAM" id="SignalP"/>
    </source>
</evidence>